<dbReference type="PANTHER" id="PTHR35603:SF2">
    <property type="entry name" value="OUTER MEMBRANE LIPOPROTEIN"/>
    <property type="match status" value="1"/>
</dbReference>
<evidence type="ECO:0000313" key="5">
    <source>
        <dbReference type="EMBL" id="KAF1846252.1"/>
    </source>
</evidence>
<protein>
    <recommendedName>
        <fullName evidence="4">Glycine zipper 2TM domain-containing protein</fullName>
    </recommendedName>
</protein>
<evidence type="ECO:0000259" key="4">
    <source>
        <dbReference type="Pfam" id="PF05433"/>
    </source>
</evidence>
<comment type="caution">
    <text evidence="5">The sequence shown here is derived from an EMBL/GenBank/DDBJ whole genome shotgun (WGS) entry which is preliminary data.</text>
</comment>
<feature type="non-terminal residue" evidence="5">
    <location>
        <position position="1"/>
    </location>
</feature>
<comment type="subcellular location">
    <subcellularLocation>
        <location evidence="1">Membrane</location>
    </subcellularLocation>
</comment>
<keyword evidence="2" id="KW-0472">Membrane</keyword>
<feature type="region of interest" description="Disordered" evidence="3">
    <location>
        <begin position="25"/>
        <end position="180"/>
    </location>
</feature>
<dbReference type="RefSeq" id="XP_040788815.1">
    <property type="nucleotide sequence ID" value="XM_040928532.1"/>
</dbReference>
<reference evidence="5" key="1">
    <citation type="submission" date="2020-01" db="EMBL/GenBank/DDBJ databases">
        <authorList>
            <consortium name="DOE Joint Genome Institute"/>
            <person name="Haridas S."/>
            <person name="Albert R."/>
            <person name="Binder M."/>
            <person name="Bloem J."/>
            <person name="Labutti K."/>
            <person name="Salamov A."/>
            <person name="Andreopoulos B."/>
            <person name="Baker S.E."/>
            <person name="Barry K."/>
            <person name="Bills G."/>
            <person name="Bluhm B.H."/>
            <person name="Cannon C."/>
            <person name="Castanera R."/>
            <person name="Culley D.E."/>
            <person name="Daum C."/>
            <person name="Ezra D."/>
            <person name="Gonzalez J.B."/>
            <person name="Henrissat B."/>
            <person name="Kuo A."/>
            <person name="Liang C."/>
            <person name="Lipzen A."/>
            <person name="Lutzoni F."/>
            <person name="Magnuson J."/>
            <person name="Mondo S."/>
            <person name="Nolan M."/>
            <person name="Ohm R."/>
            <person name="Pangilinan J."/>
            <person name="Park H.-J."/>
            <person name="Ramirez L."/>
            <person name="Alfaro M."/>
            <person name="Sun H."/>
            <person name="Tritt A."/>
            <person name="Yoshinaga Y."/>
            <person name="Zwiers L.-H."/>
            <person name="Turgeon B.G."/>
            <person name="Goodwin S.B."/>
            <person name="Spatafora J.W."/>
            <person name="Crous P.W."/>
            <person name="Grigoriev I.V."/>
        </authorList>
    </citation>
    <scope>NUCLEOTIDE SEQUENCE</scope>
    <source>
        <strain evidence="5">CBS 394.84</strain>
    </source>
</reference>
<evidence type="ECO:0000256" key="3">
    <source>
        <dbReference type="SAM" id="MobiDB-lite"/>
    </source>
</evidence>
<dbReference type="InterPro" id="IPR008816">
    <property type="entry name" value="Gly_zipper_2TM_dom"/>
</dbReference>
<feature type="region of interest" description="Disordered" evidence="3">
    <location>
        <begin position="213"/>
        <end position="302"/>
    </location>
</feature>
<dbReference type="EMBL" id="ML976616">
    <property type="protein sequence ID" value="KAF1846252.1"/>
    <property type="molecule type" value="Genomic_DNA"/>
</dbReference>
<dbReference type="OrthoDB" id="3801381at2759"/>
<dbReference type="Pfam" id="PF05433">
    <property type="entry name" value="Rick_17kDa_Anti"/>
    <property type="match status" value="1"/>
</dbReference>
<evidence type="ECO:0000256" key="2">
    <source>
        <dbReference type="ARBA" id="ARBA00023136"/>
    </source>
</evidence>
<sequence length="302" mass="35447">ELGFEGLDKVTDKYHDKVYDHLPAWKRKQMKEDQQDQQGQQRSQQGRPDQQQRSSQHPDKGYSRPRSAPSRDENRYEDDAEMYAPDRRQERDYRDANDERSYYNGPNPGAVVPRDRDEPNKARGFEPYQESPQRGYDQGRARPTHQRRGSSWSPPRSNKHERDSHKPRARSRSKDKQHRIIATVGGALVGGFAGNQALKGKKFDTVATIVGAIVGGVGAREASELWDDRRRKRDGKEEEWEGEFGDDRGGDRGDRKKDDRDGRDDRRRDDRDGRDDRRRDDRDGRDDRRREDRDDRGDRRRY</sequence>
<evidence type="ECO:0000256" key="1">
    <source>
        <dbReference type="ARBA" id="ARBA00004370"/>
    </source>
</evidence>
<feature type="compositionally biased region" description="Basic and acidic residues" evidence="3">
    <location>
        <begin position="245"/>
        <end position="302"/>
    </location>
</feature>
<dbReference type="GeneID" id="63845785"/>
<keyword evidence="6" id="KW-1185">Reference proteome</keyword>
<proteinExistence type="predicted"/>
<dbReference type="PANTHER" id="PTHR35603">
    <property type="match status" value="1"/>
</dbReference>
<feature type="compositionally biased region" description="Basic residues" evidence="3">
    <location>
        <begin position="167"/>
        <end position="179"/>
    </location>
</feature>
<dbReference type="AlphaFoldDB" id="A0A9P4GJ60"/>
<dbReference type="InterPro" id="IPR051407">
    <property type="entry name" value="Bact_OM_lipoprot/Surf_antigen"/>
</dbReference>
<accession>A0A9P4GJ60</accession>
<organism evidence="5 6">
    <name type="scientific">Cucurbitaria berberidis CBS 394.84</name>
    <dbReference type="NCBI Taxonomy" id="1168544"/>
    <lineage>
        <taxon>Eukaryota</taxon>
        <taxon>Fungi</taxon>
        <taxon>Dikarya</taxon>
        <taxon>Ascomycota</taxon>
        <taxon>Pezizomycotina</taxon>
        <taxon>Dothideomycetes</taxon>
        <taxon>Pleosporomycetidae</taxon>
        <taxon>Pleosporales</taxon>
        <taxon>Pleosporineae</taxon>
        <taxon>Cucurbitariaceae</taxon>
        <taxon>Cucurbitaria</taxon>
    </lineage>
</organism>
<dbReference type="GO" id="GO:0019867">
    <property type="term" value="C:outer membrane"/>
    <property type="evidence" value="ECO:0007669"/>
    <property type="project" value="InterPro"/>
</dbReference>
<name>A0A9P4GJ60_9PLEO</name>
<feature type="compositionally biased region" description="Basic and acidic residues" evidence="3">
    <location>
        <begin position="113"/>
        <end position="124"/>
    </location>
</feature>
<evidence type="ECO:0000313" key="6">
    <source>
        <dbReference type="Proteomes" id="UP000800039"/>
    </source>
</evidence>
<feature type="domain" description="Glycine zipper 2TM" evidence="4">
    <location>
        <begin position="182"/>
        <end position="222"/>
    </location>
</feature>
<dbReference type="Proteomes" id="UP000800039">
    <property type="component" value="Unassembled WGS sequence"/>
</dbReference>
<feature type="compositionally biased region" description="Low complexity" evidence="3">
    <location>
        <begin position="36"/>
        <end position="55"/>
    </location>
</feature>
<feature type="compositionally biased region" description="Basic and acidic residues" evidence="3">
    <location>
        <begin position="84"/>
        <end position="101"/>
    </location>
</feature>
<gene>
    <name evidence="5" type="ORF">K460DRAFT_281915</name>
</gene>